<accession>A0A249Y2D1</accession>
<proteinExistence type="predicted"/>
<evidence type="ECO:0000313" key="2">
    <source>
        <dbReference type="EMBL" id="ASZ78845.1"/>
    </source>
</evidence>
<evidence type="ECO:0000313" key="3">
    <source>
        <dbReference type="Proteomes" id="UP000224362"/>
    </source>
</evidence>
<dbReference type="Proteomes" id="UP000224362">
    <property type="component" value="Segment"/>
</dbReference>
<dbReference type="InterPro" id="IPR055847">
    <property type="entry name" value="DUF7424"/>
</dbReference>
<evidence type="ECO:0000259" key="1">
    <source>
        <dbReference type="Pfam" id="PF24199"/>
    </source>
</evidence>
<dbReference type="PROSITE" id="PS51257">
    <property type="entry name" value="PROKAR_LIPOPROTEIN"/>
    <property type="match status" value="1"/>
</dbReference>
<sequence length="221" mass="24082">MSPTKFIGVLIVLASLLIGGCRITVTPIVSLSQLRDSNVRSVPVAITANVPMCDVGSVRKLATAFKDKYLLRPIGCRPAKNGMGADATWQAELPLLRSGDEAKMPRIAGSLYYSRNNSILLVLKPDFIRDIKQQAAVKGYNPEYSDVVVSLIIRNDSREDVDIAVENVFINEVPVGREMQIFRIKPGGAISIRLSDISIDTLFLGGVEAVGVFPALRMSEH</sequence>
<organism evidence="2 3">
    <name type="scientific">Serratia phage 2050H1</name>
    <dbReference type="NCBI Taxonomy" id="2024250"/>
    <lineage>
        <taxon>Viruses</taxon>
        <taxon>Duplodnaviria</taxon>
        <taxon>Heunggongvirae</taxon>
        <taxon>Uroviricota</taxon>
        <taxon>Caudoviricetes</taxon>
        <taxon>Pantevenvirales</taxon>
        <taxon>Ackermannviridae</taxon>
        <taxon>Miltonvirus</taxon>
        <taxon>Miltonvirus MAM1</taxon>
    </lineage>
</organism>
<name>A0A249Y2D1_9CAUD</name>
<dbReference type="Pfam" id="PF24199">
    <property type="entry name" value="DUF7424"/>
    <property type="match status" value="1"/>
</dbReference>
<reference evidence="2 3" key="1">
    <citation type="submission" date="2017-06" db="EMBL/GenBank/DDBJ databases">
        <authorList>
            <person name="Kim H.J."/>
            <person name="Triplett B.A."/>
        </authorList>
    </citation>
    <scope>NUCLEOTIDE SEQUENCE [LARGE SCALE GENOMIC DNA]</scope>
</reference>
<feature type="domain" description="DUF7424" evidence="1">
    <location>
        <begin position="24"/>
        <end position="214"/>
    </location>
</feature>
<protein>
    <recommendedName>
        <fullName evidence="1">DUF7424 domain-containing protein</fullName>
    </recommendedName>
</protein>
<gene>
    <name evidence="2" type="ORF">2050H1_079</name>
</gene>
<dbReference type="EMBL" id="MF285619">
    <property type="protein sequence ID" value="ASZ78845.1"/>
    <property type="molecule type" value="Genomic_DNA"/>
</dbReference>